<dbReference type="InterPro" id="IPR014211">
    <property type="entry name" value="Spore_III_AD"/>
</dbReference>
<keyword evidence="1" id="KW-0472">Membrane</keyword>
<reference evidence="3" key="1">
    <citation type="submission" date="2016-12" db="EMBL/GenBank/DDBJ databases">
        <title>Draft Genome Sequences od Carboxydothermus pertinax and islandicus, Hydrogenogenic Carboxydotrophic Bacteria.</title>
        <authorList>
            <person name="Fukuyama Y."/>
            <person name="Ohmae K."/>
            <person name="Yoneda Y."/>
            <person name="Yoshida T."/>
            <person name="Sako Y."/>
        </authorList>
    </citation>
    <scope>NUCLEOTIDE SEQUENCE [LARGE SCALE GENOMIC DNA]</scope>
    <source>
        <strain evidence="3">SET</strain>
    </source>
</reference>
<evidence type="ECO:0000313" key="3">
    <source>
        <dbReference type="Proteomes" id="UP000187338"/>
    </source>
</evidence>
<keyword evidence="1" id="KW-1133">Transmembrane helix</keyword>
<dbReference type="EMBL" id="BDJL01000055">
    <property type="protein sequence ID" value="GAV25669.1"/>
    <property type="molecule type" value="Genomic_DNA"/>
</dbReference>
<keyword evidence="3" id="KW-1185">Reference proteome</keyword>
<dbReference type="Proteomes" id="UP000187338">
    <property type="component" value="Unassembled WGS sequence"/>
</dbReference>
<protein>
    <submittedName>
        <fullName evidence="2">Stage III sporulation protein AD</fullName>
    </submittedName>
</protein>
<dbReference type="STRING" id="661089.ciss_16020"/>
<evidence type="ECO:0000313" key="2">
    <source>
        <dbReference type="EMBL" id="GAV25669.1"/>
    </source>
</evidence>
<gene>
    <name evidence="2" type="ORF">ciss_16020</name>
</gene>
<comment type="caution">
    <text evidence="2">The sequence shown here is derived from an EMBL/GenBank/DDBJ whole genome shotgun (WGS) entry which is preliminary data.</text>
</comment>
<dbReference type="OrthoDB" id="1682150at2"/>
<dbReference type="RefSeq" id="WP_011344896.1">
    <property type="nucleotide sequence ID" value="NZ_BDJL01000055.1"/>
</dbReference>
<accession>A0A1L8D3D2</accession>
<sequence length="129" mass="13611">MEIGTVVGLGLIATTLALIVKKERPEIAVLLSLTAGVVVFLLLMDKIAAVVEVFTGLGERAGLNSLYLGIIFKIIGISYLAEFGAQICRDAGEGAIAQKIELAAKILVIILAIPILMAVLETLLKLLPE</sequence>
<dbReference type="Pfam" id="PF06686">
    <property type="entry name" value="SpoIIIAC"/>
    <property type="match status" value="2"/>
</dbReference>
<keyword evidence="1" id="KW-0812">Transmembrane</keyword>
<proteinExistence type="predicted"/>
<organism evidence="2 3">
    <name type="scientific">Carboxydothermus islandicus</name>
    <dbReference type="NCBI Taxonomy" id="661089"/>
    <lineage>
        <taxon>Bacteria</taxon>
        <taxon>Bacillati</taxon>
        <taxon>Bacillota</taxon>
        <taxon>Clostridia</taxon>
        <taxon>Thermoanaerobacterales</taxon>
        <taxon>Thermoanaerobacteraceae</taxon>
        <taxon>Carboxydothermus</taxon>
    </lineage>
</organism>
<feature type="transmembrane region" description="Helical" evidence="1">
    <location>
        <begin position="27"/>
        <end position="44"/>
    </location>
</feature>
<dbReference type="NCBIfam" id="TIGR02849">
    <property type="entry name" value="spore_III_AD"/>
    <property type="match status" value="1"/>
</dbReference>
<dbReference type="AlphaFoldDB" id="A0A1L8D3D2"/>
<feature type="transmembrane region" description="Helical" evidence="1">
    <location>
        <begin position="65"/>
        <end position="82"/>
    </location>
</feature>
<name>A0A1L8D3D2_9THEO</name>
<dbReference type="InterPro" id="IPR025664">
    <property type="entry name" value="Spore_III_AC/AD"/>
</dbReference>
<evidence type="ECO:0000256" key="1">
    <source>
        <dbReference type="SAM" id="Phobius"/>
    </source>
</evidence>
<feature type="transmembrane region" description="Helical" evidence="1">
    <location>
        <begin position="102"/>
        <end position="124"/>
    </location>
</feature>